<dbReference type="Gene3D" id="3.40.50.2300">
    <property type="match status" value="1"/>
</dbReference>
<dbReference type="SMART" id="SM00448">
    <property type="entry name" value="REC"/>
    <property type="match status" value="1"/>
</dbReference>
<keyword evidence="6" id="KW-0238">DNA-binding</keyword>
<dbReference type="InterPro" id="IPR051552">
    <property type="entry name" value="HptR"/>
</dbReference>
<feature type="domain" description="Response regulatory" evidence="11">
    <location>
        <begin position="3"/>
        <end position="120"/>
    </location>
</feature>
<evidence type="ECO:0000256" key="7">
    <source>
        <dbReference type="ARBA" id="ARBA00023163"/>
    </source>
</evidence>
<dbReference type="InterPro" id="IPR018062">
    <property type="entry name" value="HTH_AraC-typ_CS"/>
</dbReference>
<evidence type="ECO:0000256" key="5">
    <source>
        <dbReference type="ARBA" id="ARBA00023015"/>
    </source>
</evidence>
<dbReference type="InterPro" id="IPR009057">
    <property type="entry name" value="Homeodomain-like_sf"/>
</dbReference>
<evidence type="ECO:0000256" key="9">
    <source>
        <dbReference type="SAM" id="MobiDB-lite"/>
    </source>
</evidence>
<comment type="subcellular location">
    <subcellularLocation>
        <location evidence="1">Cytoplasm</location>
    </subcellularLocation>
</comment>
<dbReference type="InterPro" id="IPR020449">
    <property type="entry name" value="Tscrpt_reg_AraC-type_HTH"/>
</dbReference>
<dbReference type="Pfam" id="PF00072">
    <property type="entry name" value="Response_reg"/>
    <property type="match status" value="1"/>
</dbReference>
<dbReference type="InterPro" id="IPR011006">
    <property type="entry name" value="CheY-like_superfamily"/>
</dbReference>
<feature type="region of interest" description="Disordered" evidence="9">
    <location>
        <begin position="193"/>
        <end position="223"/>
    </location>
</feature>
<dbReference type="Proteomes" id="UP000665561">
    <property type="component" value="Unassembled WGS sequence"/>
</dbReference>
<dbReference type="CDD" id="cd17536">
    <property type="entry name" value="REC_YesN-like"/>
    <property type="match status" value="1"/>
</dbReference>
<evidence type="ECO:0000313" key="12">
    <source>
        <dbReference type="EMBL" id="NBD24145.1"/>
    </source>
</evidence>
<dbReference type="PANTHER" id="PTHR42713">
    <property type="entry name" value="HISTIDINE KINASE-RELATED"/>
    <property type="match status" value="1"/>
</dbReference>
<keyword evidence="7" id="KW-0804">Transcription</keyword>
<dbReference type="SMART" id="SM00342">
    <property type="entry name" value="HTH_ARAC"/>
    <property type="match status" value="1"/>
</dbReference>
<accession>A0ABW9XNE0</accession>
<keyword evidence="2" id="KW-0963">Cytoplasm</keyword>
<evidence type="ECO:0000256" key="2">
    <source>
        <dbReference type="ARBA" id="ARBA00022490"/>
    </source>
</evidence>
<gene>
    <name evidence="12" type="ORF">GT019_09690</name>
</gene>
<dbReference type="PRINTS" id="PR00032">
    <property type="entry name" value="HTHARAC"/>
</dbReference>
<evidence type="ECO:0000259" key="11">
    <source>
        <dbReference type="PROSITE" id="PS50110"/>
    </source>
</evidence>
<evidence type="ECO:0000256" key="1">
    <source>
        <dbReference type="ARBA" id="ARBA00004496"/>
    </source>
</evidence>
<dbReference type="EMBL" id="JAAAMV010000004">
    <property type="protein sequence ID" value="NBD24145.1"/>
    <property type="molecule type" value="Genomic_DNA"/>
</dbReference>
<dbReference type="PROSITE" id="PS50110">
    <property type="entry name" value="RESPONSE_REGULATORY"/>
    <property type="match status" value="1"/>
</dbReference>
<keyword evidence="13" id="KW-1185">Reference proteome</keyword>
<dbReference type="InterPro" id="IPR001789">
    <property type="entry name" value="Sig_transdc_resp-reg_receiver"/>
</dbReference>
<evidence type="ECO:0000259" key="10">
    <source>
        <dbReference type="PROSITE" id="PS01124"/>
    </source>
</evidence>
<dbReference type="PROSITE" id="PS01124">
    <property type="entry name" value="HTH_ARAC_FAMILY_2"/>
    <property type="match status" value="1"/>
</dbReference>
<name>A0ABW9XNE0_9BACL</name>
<dbReference type="PANTHER" id="PTHR42713:SF3">
    <property type="entry name" value="TRANSCRIPTIONAL REGULATORY PROTEIN HPTR"/>
    <property type="match status" value="1"/>
</dbReference>
<dbReference type="InterPro" id="IPR018060">
    <property type="entry name" value="HTH_AraC"/>
</dbReference>
<dbReference type="Pfam" id="PF12833">
    <property type="entry name" value="HTH_18"/>
    <property type="match status" value="1"/>
</dbReference>
<dbReference type="PROSITE" id="PS00041">
    <property type="entry name" value="HTH_ARAC_FAMILY_1"/>
    <property type="match status" value="1"/>
</dbReference>
<feature type="domain" description="HTH araC/xylS-type" evidence="10">
    <location>
        <begin position="439"/>
        <end position="537"/>
    </location>
</feature>
<protein>
    <submittedName>
        <fullName evidence="12">Response regulator</fullName>
    </submittedName>
</protein>
<evidence type="ECO:0000313" key="13">
    <source>
        <dbReference type="Proteomes" id="UP000665561"/>
    </source>
</evidence>
<keyword evidence="3 8" id="KW-0597">Phosphoprotein</keyword>
<dbReference type="RefSeq" id="WP_161742942.1">
    <property type="nucleotide sequence ID" value="NZ_JAAAMV010000004.1"/>
</dbReference>
<evidence type="ECO:0000256" key="6">
    <source>
        <dbReference type="ARBA" id="ARBA00023125"/>
    </source>
</evidence>
<dbReference type="SUPFAM" id="SSF52172">
    <property type="entry name" value="CheY-like"/>
    <property type="match status" value="1"/>
</dbReference>
<feature type="modified residue" description="4-aspartylphosphate" evidence="8">
    <location>
        <position position="55"/>
    </location>
</feature>
<evidence type="ECO:0000256" key="8">
    <source>
        <dbReference type="PROSITE-ProRule" id="PRU00169"/>
    </source>
</evidence>
<dbReference type="SUPFAM" id="SSF46689">
    <property type="entry name" value="Homeodomain-like"/>
    <property type="match status" value="2"/>
</dbReference>
<keyword evidence="4" id="KW-0902">Two-component regulatory system</keyword>
<evidence type="ECO:0000256" key="3">
    <source>
        <dbReference type="ARBA" id="ARBA00022553"/>
    </source>
</evidence>
<organism evidence="12 13">
    <name type="scientific">Paenibacillus glycinis</name>
    <dbReference type="NCBI Taxonomy" id="2697035"/>
    <lineage>
        <taxon>Bacteria</taxon>
        <taxon>Bacillati</taxon>
        <taxon>Bacillota</taxon>
        <taxon>Bacilli</taxon>
        <taxon>Bacillales</taxon>
        <taxon>Paenibacillaceae</taxon>
        <taxon>Paenibacillus</taxon>
    </lineage>
</organism>
<evidence type="ECO:0000256" key="4">
    <source>
        <dbReference type="ARBA" id="ARBA00023012"/>
    </source>
</evidence>
<comment type="caution">
    <text evidence="12">The sequence shown here is derived from an EMBL/GenBank/DDBJ whole genome shotgun (WGS) entry which is preliminary data.</text>
</comment>
<feature type="compositionally biased region" description="Low complexity" evidence="9">
    <location>
        <begin position="193"/>
        <end position="211"/>
    </location>
</feature>
<reference evidence="12 13" key="1">
    <citation type="submission" date="2020-01" db="EMBL/GenBank/DDBJ databases">
        <title>Paenibacillus soybeanensis sp. nov. isolated from the nodules of soybean (Glycine max(L.) Merr).</title>
        <authorList>
            <person name="Wang H."/>
        </authorList>
    </citation>
    <scope>NUCLEOTIDE SEQUENCE [LARGE SCALE GENOMIC DNA]</scope>
    <source>
        <strain evidence="12 13">T1</strain>
    </source>
</reference>
<keyword evidence="5" id="KW-0805">Transcription regulation</keyword>
<proteinExistence type="predicted"/>
<sequence>MYKVMIVDDEWLVRQGLRQTIPWREMGCEVVAEALDGEEALALATLHEPDIVLTDIRMPRMDGLELARRIKRTHPEIKTIFLTGFDDFHYARQALQTGAFDIVLKPTDPAEIRRILQAAMASIAEDRSRSSYTLNLERRVRTSEPLLTEKIFFDLLMNRADKESLQLLLDVRGNGPSAFDSFRVVLFKTPGTGAPRGTAGTTGTAEAGEPAGARESEDAAGPEAQSAFAALKDRLLEAALTPFIPLGQEINAVVVSAAGAEELAAAPGTLPAEVPSLSLSSVHRGLQSVATAYEEASFAMRFNFGLGRGPVVRYEAIVAEAQSHHPAEWSETEVLGMIKWDNAAAIRAKTRSWHMTLLRQSAGSETALRHQMLQLMFGLYALLMRHFWELGCLPDTKSFLESASRADSPETMLRWIEAVCCEVQAAYLLSKQQGKTEFDNVMDYINGHFHKELSMHDLASGLHMSESHFSRIFKKKIGKNFLEYITDLRMEKARDMLLHSDLRVYEVSLAVGYQDARYFSQLFRKVTGETPSDYRQSFSYQA</sequence>
<dbReference type="Gene3D" id="1.10.10.60">
    <property type="entry name" value="Homeodomain-like"/>
    <property type="match status" value="2"/>
</dbReference>